<keyword evidence="2" id="KW-1133">Transmembrane helix</keyword>
<feature type="transmembrane region" description="Helical" evidence="2">
    <location>
        <begin position="12"/>
        <end position="32"/>
    </location>
</feature>
<evidence type="ECO:0000256" key="1">
    <source>
        <dbReference type="SAM" id="MobiDB-lite"/>
    </source>
</evidence>
<reference evidence="3 4" key="1">
    <citation type="submission" date="2023-10" db="EMBL/GenBank/DDBJ databases">
        <title>Bacteria for the degradation of biodegradable plastic PBAT(Polybutylene adipate terephthalate).</title>
        <authorList>
            <person name="Weon H.-Y."/>
            <person name="Yeon J."/>
        </authorList>
    </citation>
    <scope>NUCLEOTIDE SEQUENCE [LARGE SCALE GENOMIC DNA]</scope>
    <source>
        <strain evidence="3 4">SBD 7-3</strain>
    </source>
</reference>
<feature type="region of interest" description="Disordered" evidence="1">
    <location>
        <begin position="314"/>
        <end position="335"/>
    </location>
</feature>
<gene>
    <name evidence="3" type="ORF">RXV79_19415</name>
</gene>
<evidence type="ECO:0000313" key="3">
    <source>
        <dbReference type="EMBL" id="WOB07078.1"/>
    </source>
</evidence>
<name>A0ABZ0CW49_9BURK</name>
<evidence type="ECO:0000256" key="2">
    <source>
        <dbReference type="SAM" id="Phobius"/>
    </source>
</evidence>
<keyword evidence="2" id="KW-0812">Transmembrane</keyword>
<protein>
    <submittedName>
        <fullName evidence="3">Uncharacterized protein</fullName>
    </submittedName>
</protein>
<sequence length="335" mass="36179">MNARQDQQGASLVEGLVALLVLSLSLVATVRLQTWLRQHSDLARERSEAVQHAQRALETQRGLRDLAAFDGDTPRDACASTNATTFRLEHDTAIQDGLKTGRVTVHWQHRGGNEQQLQLASSTARLAPVYSALLDVPPQDRVLANQRVSGTGARTFPDGRSVVKPTADSRIAWVMDNATGEIQLQCTVAASAQARDLRLEDLPNCEPFSARLVRGFIRFALSATPDPLRANDAPLPLSVQAATQRCESEVIAGDGDRFIAYACAMTSVGTEPALVPQGWAFGLTAATFKACRYPASGRAPRNYLVIRGDLDCPNAAPPHDPQHNGAPLVTVQHQP</sequence>
<dbReference type="EMBL" id="CP136336">
    <property type="protein sequence ID" value="WOB07078.1"/>
    <property type="molecule type" value="Genomic_DNA"/>
</dbReference>
<organism evidence="3 4">
    <name type="scientific">Piscinibacter gummiphilus</name>
    <dbReference type="NCBI Taxonomy" id="946333"/>
    <lineage>
        <taxon>Bacteria</taxon>
        <taxon>Pseudomonadati</taxon>
        <taxon>Pseudomonadota</taxon>
        <taxon>Betaproteobacteria</taxon>
        <taxon>Burkholderiales</taxon>
        <taxon>Sphaerotilaceae</taxon>
        <taxon>Piscinibacter</taxon>
    </lineage>
</organism>
<evidence type="ECO:0000313" key="4">
    <source>
        <dbReference type="Proteomes" id="UP001303946"/>
    </source>
</evidence>
<dbReference type="RefSeq" id="WP_316699754.1">
    <property type="nucleotide sequence ID" value="NZ_CP136336.1"/>
</dbReference>
<keyword evidence="2" id="KW-0472">Membrane</keyword>
<accession>A0ABZ0CW49</accession>
<proteinExistence type="predicted"/>
<dbReference type="Proteomes" id="UP001303946">
    <property type="component" value="Chromosome"/>
</dbReference>
<keyword evidence="4" id="KW-1185">Reference proteome</keyword>